<dbReference type="EMBL" id="LSRP01000035">
    <property type="protein sequence ID" value="OJG00280.1"/>
    <property type="molecule type" value="Genomic_DNA"/>
</dbReference>
<proteinExistence type="predicted"/>
<feature type="region of interest" description="Disordered" evidence="1">
    <location>
        <begin position="57"/>
        <end position="81"/>
    </location>
</feature>
<name>A0A657LWY4_9HYPH</name>
<sequence>MNGAGKTNRQTQDNIAYIRQMLGELRGVASNEGADMLCYLIEMAFVEAGDIQEGKRQLSIQQAERNKPAGMPVKPPGEIQF</sequence>
<reference evidence="2 3" key="1">
    <citation type="submission" date="2016-02" db="EMBL/GenBank/DDBJ databases">
        <title>Genome sequencing of a beta-galactosidase producing bacteria Rhizobium sp. 59.</title>
        <authorList>
            <person name="Wang D."/>
            <person name="Kot W."/>
            <person name="Qin Y."/>
            <person name="Hansen L."/>
            <person name="Naqvi K."/>
            <person name="Rensing C."/>
        </authorList>
    </citation>
    <scope>NUCLEOTIDE SEQUENCE [LARGE SCALE GENOMIC DNA]</scope>
    <source>
        <strain evidence="2 3">59</strain>
    </source>
</reference>
<comment type="caution">
    <text evidence="2">The sequence shown here is derived from an EMBL/GenBank/DDBJ whole genome shotgun (WGS) entry which is preliminary data.</text>
</comment>
<gene>
    <name evidence="2" type="ORF">AX760_11035</name>
</gene>
<organism evidence="2 3">
    <name type="scientific">Pararhizobium antarcticum</name>
    <dbReference type="NCBI Taxonomy" id="1798805"/>
    <lineage>
        <taxon>Bacteria</taxon>
        <taxon>Pseudomonadati</taxon>
        <taxon>Pseudomonadota</taxon>
        <taxon>Alphaproteobacteria</taxon>
        <taxon>Hyphomicrobiales</taxon>
        <taxon>Rhizobiaceae</taxon>
        <taxon>Rhizobium/Agrobacterium group</taxon>
        <taxon>Pararhizobium</taxon>
    </lineage>
</organism>
<evidence type="ECO:0000256" key="1">
    <source>
        <dbReference type="SAM" id="MobiDB-lite"/>
    </source>
</evidence>
<dbReference type="AlphaFoldDB" id="A0A657LWY4"/>
<protein>
    <submittedName>
        <fullName evidence="2">Uncharacterized protein</fullName>
    </submittedName>
</protein>
<evidence type="ECO:0000313" key="3">
    <source>
        <dbReference type="Proteomes" id="UP000182661"/>
    </source>
</evidence>
<dbReference type="Proteomes" id="UP000182661">
    <property type="component" value="Unassembled WGS sequence"/>
</dbReference>
<evidence type="ECO:0000313" key="2">
    <source>
        <dbReference type="EMBL" id="OJG00280.1"/>
    </source>
</evidence>
<accession>A0A657LWY4</accession>
<keyword evidence="3" id="KW-1185">Reference proteome</keyword>